<dbReference type="EMBL" id="GBRH01263435">
    <property type="protein sequence ID" value="JAD34460.1"/>
    <property type="molecule type" value="Transcribed_RNA"/>
</dbReference>
<accession>A0A0A8ZCI8</accession>
<protein>
    <submittedName>
        <fullName evidence="2">Uncharacterized protein</fullName>
    </submittedName>
</protein>
<dbReference type="AlphaFoldDB" id="A0A0A8ZCI8"/>
<reference evidence="2" key="2">
    <citation type="journal article" date="2015" name="Data Brief">
        <title>Shoot transcriptome of the giant reed, Arundo donax.</title>
        <authorList>
            <person name="Barrero R.A."/>
            <person name="Guerrero F.D."/>
            <person name="Moolhuijzen P."/>
            <person name="Goolsby J.A."/>
            <person name="Tidwell J."/>
            <person name="Bellgard S.E."/>
            <person name="Bellgard M.I."/>
        </authorList>
    </citation>
    <scope>NUCLEOTIDE SEQUENCE</scope>
    <source>
        <tissue evidence="2">Shoot tissue taken approximately 20 cm above the soil surface</tissue>
    </source>
</reference>
<reference evidence="2" key="1">
    <citation type="submission" date="2014-09" db="EMBL/GenBank/DDBJ databases">
        <authorList>
            <person name="Magalhaes I.L.F."/>
            <person name="Oliveira U."/>
            <person name="Santos F.R."/>
            <person name="Vidigal T.H.D.A."/>
            <person name="Brescovit A.D."/>
            <person name="Santos A.J."/>
        </authorList>
    </citation>
    <scope>NUCLEOTIDE SEQUENCE</scope>
    <source>
        <tissue evidence="2">Shoot tissue taken approximately 20 cm above the soil surface</tissue>
    </source>
</reference>
<evidence type="ECO:0000256" key="1">
    <source>
        <dbReference type="SAM" id="MobiDB-lite"/>
    </source>
</evidence>
<sequence>MRLVQRCSEKMRAQDSRRMAHLVERTVVHVVEVGCGDFEGWGTRPPVRAVSGRRGQDGSDADAPLPHDLAPIPPCNHTNSPVTLPDDVRLRGGPFHLQGLVVGSPRR</sequence>
<evidence type="ECO:0000313" key="2">
    <source>
        <dbReference type="EMBL" id="JAD34460.1"/>
    </source>
</evidence>
<feature type="region of interest" description="Disordered" evidence="1">
    <location>
        <begin position="42"/>
        <end position="86"/>
    </location>
</feature>
<proteinExistence type="predicted"/>
<name>A0A0A8ZCI8_ARUDO</name>
<organism evidence="2">
    <name type="scientific">Arundo donax</name>
    <name type="common">Giant reed</name>
    <name type="synonym">Donax arundinaceus</name>
    <dbReference type="NCBI Taxonomy" id="35708"/>
    <lineage>
        <taxon>Eukaryota</taxon>
        <taxon>Viridiplantae</taxon>
        <taxon>Streptophyta</taxon>
        <taxon>Embryophyta</taxon>
        <taxon>Tracheophyta</taxon>
        <taxon>Spermatophyta</taxon>
        <taxon>Magnoliopsida</taxon>
        <taxon>Liliopsida</taxon>
        <taxon>Poales</taxon>
        <taxon>Poaceae</taxon>
        <taxon>PACMAD clade</taxon>
        <taxon>Arundinoideae</taxon>
        <taxon>Arundineae</taxon>
        <taxon>Arundo</taxon>
    </lineage>
</organism>